<dbReference type="EMBL" id="GECZ01020132">
    <property type="protein sequence ID" value="JAS49637.1"/>
    <property type="molecule type" value="Transcribed_RNA"/>
</dbReference>
<evidence type="ECO:0000256" key="1">
    <source>
        <dbReference type="ARBA" id="ARBA00004496"/>
    </source>
</evidence>
<dbReference type="PROSITE" id="PS51450">
    <property type="entry name" value="LRR"/>
    <property type="match status" value="2"/>
</dbReference>
<evidence type="ECO:0000256" key="2">
    <source>
        <dbReference type="ARBA" id="ARBA00014223"/>
    </source>
</evidence>
<keyword evidence="3" id="KW-0963">Cytoplasm</keyword>
<dbReference type="SUPFAM" id="SSF52058">
    <property type="entry name" value="L domain-like"/>
    <property type="match status" value="1"/>
</dbReference>
<dbReference type="InterPro" id="IPR003603">
    <property type="entry name" value="U2A'_phosphoprotein32A_C"/>
</dbReference>
<evidence type="ECO:0000256" key="5">
    <source>
        <dbReference type="ARBA" id="ARBA00022737"/>
    </source>
</evidence>
<evidence type="ECO:0000256" key="3">
    <source>
        <dbReference type="ARBA" id="ARBA00022490"/>
    </source>
</evidence>
<evidence type="ECO:0000256" key="6">
    <source>
        <dbReference type="SAM" id="MobiDB-lite"/>
    </source>
</evidence>
<keyword evidence="4" id="KW-0433">Leucine-rich repeat</keyword>
<evidence type="ECO:0000259" key="7">
    <source>
        <dbReference type="SMART" id="SM00446"/>
    </source>
</evidence>
<dbReference type="GO" id="GO:0005737">
    <property type="term" value="C:cytoplasm"/>
    <property type="evidence" value="ECO:0007669"/>
    <property type="project" value="UniProtKB-SubCell"/>
</dbReference>
<dbReference type="SMART" id="SM00446">
    <property type="entry name" value="LRRcap"/>
    <property type="match status" value="1"/>
</dbReference>
<reference evidence="8" key="1">
    <citation type="submission" date="2015-11" db="EMBL/GenBank/DDBJ databases">
        <title>De novo transcriptome assembly of four potential Pierce s Disease insect vectors from Arizona vineyards.</title>
        <authorList>
            <person name="Tassone E.E."/>
        </authorList>
    </citation>
    <scope>NUCLEOTIDE SEQUENCE</scope>
</reference>
<feature type="region of interest" description="Disordered" evidence="6">
    <location>
        <begin position="170"/>
        <end position="191"/>
    </location>
</feature>
<protein>
    <recommendedName>
        <fullName evidence="2">Leucine-rich repeat-containing protein 51</fullName>
    </recommendedName>
</protein>
<keyword evidence="5" id="KW-0677">Repeat</keyword>
<organism evidence="8">
    <name type="scientific">Cuerna arida</name>
    <dbReference type="NCBI Taxonomy" id="1464854"/>
    <lineage>
        <taxon>Eukaryota</taxon>
        <taxon>Metazoa</taxon>
        <taxon>Ecdysozoa</taxon>
        <taxon>Arthropoda</taxon>
        <taxon>Hexapoda</taxon>
        <taxon>Insecta</taxon>
        <taxon>Pterygota</taxon>
        <taxon>Neoptera</taxon>
        <taxon>Paraneoptera</taxon>
        <taxon>Hemiptera</taxon>
        <taxon>Auchenorrhyncha</taxon>
        <taxon>Membracoidea</taxon>
        <taxon>Cicadellidae</taxon>
        <taxon>Cicadellinae</taxon>
        <taxon>Proconiini</taxon>
        <taxon>Cuerna</taxon>
    </lineage>
</organism>
<dbReference type="AlphaFoldDB" id="A0A1B6FHG8"/>
<accession>A0A1B6FHG8</accession>
<dbReference type="Pfam" id="PF14580">
    <property type="entry name" value="LRR_9"/>
    <property type="match status" value="1"/>
</dbReference>
<gene>
    <name evidence="8" type="ORF">g.12701</name>
</gene>
<dbReference type="PANTHER" id="PTHR46545">
    <property type="entry name" value="LEUCINE-RICH REPEAT-CONTAINING PROTEIN 51"/>
    <property type="match status" value="1"/>
</dbReference>
<comment type="subcellular location">
    <subcellularLocation>
        <location evidence="1">Cytoplasm</location>
    </subcellularLocation>
</comment>
<dbReference type="PANTHER" id="PTHR46545:SF1">
    <property type="entry name" value="LEUCINE-RICH REPEAT-CONTAINING PROTEIN 51"/>
    <property type="match status" value="1"/>
</dbReference>
<evidence type="ECO:0000313" key="8">
    <source>
        <dbReference type="EMBL" id="JAS49637.1"/>
    </source>
</evidence>
<dbReference type="InterPro" id="IPR032675">
    <property type="entry name" value="LRR_dom_sf"/>
</dbReference>
<dbReference type="Gene3D" id="3.80.10.10">
    <property type="entry name" value="Ribonuclease Inhibitor"/>
    <property type="match status" value="1"/>
</dbReference>
<feature type="domain" description="U2A'/phosphoprotein 32 family A C-terminal" evidence="7">
    <location>
        <begin position="138"/>
        <end position="156"/>
    </location>
</feature>
<evidence type="ECO:0000256" key="4">
    <source>
        <dbReference type="ARBA" id="ARBA00022614"/>
    </source>
</evidence>
<proteinExistence type="predicted"/>
<sequence length="191" mass="21754">MIRIKETAPPLDYSFKSLDNIEGLHLLKPRRGVKRYRRTTSGRYNCTSLRLNNNHLTSVHGIHAVAYQLLEQPEHLTWLDLSFNKLTSLAPEIASFASLKILYLHGNQLSDLTSVLRPLKCLDDLYSLTLHGNPLEERKGYRNRVISALPQLKSLDFTNVTSADHKRIQQRKSAAAAAEHSQQHSRVKSTF</sequence>
<dbReference type="InterPro" id="IPR001611">
    <property type="entry name" value="Leu-rich_rpt"/>
</dbReference>
<name>A0A1B6FHG8_9HEMI</name>